<evidence type="ECO:0000313" key="3">
    <source>
        <dbReference type="EMBL" id="MCS0601591.1"/>
    </source>
</evidence>
<gene>
    <name evidence="3" type="primary">cas5e</name>
    <name evidence="3" type="ORF">NX794_10225</name>
</gene>
<dbReference type="Proteomes" id="UP001205612">
    <property type="component" value="Unassembled WGS sequence"/>
</dbReference>
<dbReference type="RefSeq" id="WP_258778004.1">
    <property type="nucleotide sequence ID" value="NZ_JANUGP010000006.1"/>
</dbReference>
<proteinExistence type="predicted"/>
<dbReference type="Gene3D" id="3.30.70.2660">
    <property type="match status" value="1"/>
</dbReference>
<protein>
    <submittedName>
        <fullName evidence="3">Type I-E CRISPR-associated protein Cas5/CasD</fullName>
    </submittedName>
</protein>
<feature type="region of interest" description="Disordered" evidence="2">
    <location>
        <begin position="217"/>
        <end position="261"/>
    </location>
</feature>
<dbReference type="NCBIfam" id="TIGR01868">
    <property type="entry name" value="casD_Cas5e"/>
    <property type="match status" value="1"/>
</dbReference>
<reference evidence="3 4" key="1">
    <citation type="submission" date="2022-08" db="EMBL/GenBank/DDBJ databases">
        <authorList>
            <person name="Somphong A."/>
            <person name="Phongsopitanun W."/>
        </authorList>
    </citation>
    <scope>NUCLEOTIDE SEQUENCE [LARGE SCALE GENOMIC DNA]</scope>
    <source>
        <strain evidence="3 4">LP11</strain>
    </source>
</reference>
<dbReference type="InterPro" id="IPR010147">
    <property type="entry name" value="CRISPR-assoc_prot_CasD"/>
</dbReference>
<keyword evidence="1" id="KW-0051">Antiviral defense</keyword>
<accession>A0ABT2AZP3</accession>
<keyword evidence="4" id="KW-1185">Reference proteome</keyword>
<sequence>MTTLLLRLAGPLQSWGSSSRFVHRATENAPTKSGVLGLLAAAEGRPRTADLSDLTALRFGVRIDRPGSRIRDFHKAENSDTGRVLPLSHRYYLADAVFVAGVEGEDAFVRRLYAAVDAPRFLPYLGRRSCPPSYPLLLENTGSLSGLPLEDALRETPWQGGRGPRDRRTEDGQPPEALDILLDCPPQDTPDFQLRDTPLSYDPHHRRYAMRGVRTGHVPASAPLHDPTAAPLHDPTAHLRPAPALAARHDSSAQPLATDDF</sequence>
<dbReference type="Pfam" id="PF09704">
    <property type="entry name" value="Cas_Cas5d"/>
    <property type="match status" value="1"/>
</dbReference>
<comment type="caution">
    <text evidence="3">The sequence shown here is derived from an EMBL/GenBank/DDBJ whole genome shotgun (WGS) entry which is preliminary data.</text>
</comment>
<organism evidence="3 4">
    <name type="scientific">Streptomyces pyxinicus</name>
    <dbReference type="NCBI Taxonomy" id="2970331"/>
    <lineage>
        <taxon>Bacteria</taxon>
        <taxon>Bacillati</taxon>
        <taxon>Actinomycetota</taxon>
        <taxon>Actinomycetes</taxon>
        <taxon>Kitasatosporales</taxon>
        <taxon>Streptomycetaceae</taxon>
        <taxon>Streptomyces</taxon>
    </lineage>
</organism>
<dbReference type="NCBIfam" id="TIGR02593">
    <property type="entry name" value="CRISPR_cas5"/>
    <property type="match status" value="1"/>
</dbReference>
<name>A0ABT2AZP3_9ACTN</name>
<feature type="region of interest" description="Disordered" evidence="2">
    <location>
        <begin position="153"/>
        <end position="178"/>
    </location>
</feature>
<dbReference type="CDD" id="cd09756">
    <property type="entry name" value="Cas5_I-E"/>
    <property type="match status" value="1"/>
</dbReference>
<evidence type="ECO:0000256" key="1">
    <source>
        <dbReference type="ARBA" id="ARBA00023118"/>
    </source>
</evidence>
<evidence type="ECO:0000313" key="4">
    <source>
        <dbReference type="Proteomes" id="UP001205612"/>
    </source>
</evidence>
<dbReference type="EMBL" id="JANUGP010000006">
    <property type="protein sequence ID" value="MCS0601591.1"/>
    <property type="molecule type" value="Genomic_DNA"/>
</dbReference>
<evidence type="ECO:0000256" key="2">
    <source>
        <dbReference type="SAM" id="MobiDB-lite"/>
    </source>
</evidence>
<dbReference type="InterPro" id="IPR021124">
    <property type="entry name" value="CRISPR-assoc_prot_Cas5"/>
</dbReference>
<dbReference type="InterPro" id="IPR013422">
    <property type="entry name" value="CRISPR-assoc_prot_Cas5_N"/>
</dbReference>